<gene>
    <name evidence="1" type="ordered locus">FraEuI1c_2106</name>
</gene>
<dbReference type="KEGG" id="fri:FraEuI1c_2106"/>
<dbReference type="AlphaFoldDB" id="E3IWH1"/>
<dbReference type="RefSeq" id="WP_013423273.1">
    <property type="nucleotide sequence ID" value="NC_014666.1"/>
</dbReference>
<dbReference type="eggNOG" id="COG2072">
    <property type="taxonomic scope" value="Bacteria"/>
</dbReference>
<name>E3IWH1_PSEI1</name>
<dbReference type="HOGENOM" id="CLU_006937_7_1_11"/>
<dbReference type="OrthoDB" id="5168853at2"/>
<dbReference type="InterPro" id="IPR051209">
    <property type="entry name" value="FAD-bind_Monooxygenase_sf"/>
</dbReference>
<keyword evidence="2" id="KW-1185">Reference proteome</keyword>
<dbReference type="FunCoup" id="E3IWH1">
    <property type="interactions" value="74"/>
</dbReference>
<dbReference type="Gene3D" id="3.50.50.60">
    <property type="entry name" value="FAD/NAD(P)-binding domain"/>
    <property type="match status" value="3"/>
</dbReference>
<proteinExistence type="predicted"/>
<dbReference type="STRING" id="298654.FraEuI1c_2106"/>
<dbReference type="SUPFAM" id="SSF51905">
    <property type="entry name" value="FAD/NAD(P)-binding domain"/>
    <property type="match status" value="1"/>
</dbReference>
<dbReference type="InterPro" id="IPR036188">
    <property type="entry name" value="FAD/NAD-bd_sf"/>
</dbReference>
<organism evidence="1 2">
    <name type="scientific">Pseudofrankia inefficax (strain DSM 45817 / CECT 9037 / DDB 130130 / EuI1c)</name>
    <name type="common">Frankia inefficax</name>
    <dbReference type="NCBI Taxonomy" id="298654"/>
    <lineage>
        <taxon>Bacteria</taxon>
        <taxon>Bacillati</taxon>
        <taxon>Actinomycetota</taxon>
        <taxon>Actinomycetes</taxon>
        <taxon>Frankiales</taxon>
        <taxon>Frankiaceae</taxon>
        <taxon>Pseudofrankia</taxon>
    </lineage>
</organism>
<keyword evidence="1" id="KW-0560">Oxidoreductase</keyword>
<reference evidence="1 2" key="1">
    <citation type="submission" date="2010-10" db="EMBL/GenBank/DDBJ databases">
        <title>Complete sequence of Frankia sp. EuI1c.</title>
        <authorList>
            <consortium name="US DOE Joint Genome Institute"/>
            <person name="Lucas S."/>
            <person name="Copeland A."/>
            <person name="Lapidus A."/>
            <person name="Cheng J.-F."/>
            <person name="Bruce D."/>
            <person name="Goodwin L."/>
            <person name="Pitluck S."/>
            <person name="Chertkov O."/>
            <person name="Detter J.C."/>
            <person name="Han C."/>
            <person name="Tapia R."/>
            <person name="Land M."/>
            <person name="Hauser L."/>
            <person name="Jeffries C."/>
            <person name="Kyrpides N."/>
            <person name="Ivanova N."/>
            <person name="Mikhailova N."/>
            <person name="Beauchemin N."/>
            <person name="Sen A."/>
            <person name="Sur S.A."/>
            <person name="Gtari M."/>
            <person name="Wall L."/>
            <person name="Tisa L."/>
            <person name="Woyke T."/>
        </authorList>
    </citation>
    <scope>NUCLEOTIDE SEQUENCE [LARGE SCALE GENOMIC DNA]</scope>
    <source>
        <strain evidence="2">DSM 45817 / CECT 9037 / EuI1c</strain>
    </source>
</reference>
<evidence type="ECO:0000313" key="2">
    <source>
        <dbReference type="Proteomes" id="UP000002484"/>
    </source>
</evidence>
<dbReference type="PANTHER" id="PTHR42877">
    <property type="entry name" value="L-ORNITHINE N(5)-MONOOXYGENASE-RELATED"/>
    <property type="match status" value="1"/>
</dbReference>
<protein>
    <submittedName>
        <fullName evidence="1">Flavin-containing monooxygenase-like protein</fullName>
    </submittedName>
</protein>
<dbReference type="EMBL" id="CP002299">
    <property type="protein sequence ID" value="ADP80154.1"/>
    <property type="molecule type" value="Genomic_DNA"/>
</dbReference>
<dbReference type="Proteomes" id="UP000002484">
    <property type="component" value="Chromosome"/>
</dbReference>
<accession>E3IWH1</accession>
<dbReference type="Pfam" id="PF13738">
    <property type="entry name" value="Pyr_redox_3"/>
    <property type="match status" value="1"/>
</dbReference>
<dbReference type="PANTHER" id="PTHR42877:SF4">
    <property type="entry name" value="FAD_NAD(P)-BINDING DOMAIN-CONTAINING PROTEIN-RELATED"/>
    <property type="match status" value="1"/>
</dbReference>
<evidence type="ECO:0000313" key="1">
    <source>
        <dbReference type="EMBL" id="ADP80154.1"/>
    </source>
</evidence>
<keyword evidence="1" id="KW-0503">Monooxygenase</keyword>
<dbReference type="InParanoid" id="E3IWH1"/>
<sequence length="656" mass="72108">MQLAGDAVAPFTDDRAAIEAVLLDVHPPSLLLSLVHLTGDLELLTGRFRPKESGLRVVNGGMADEDLRALRALAADVLVAHRERGYRLPPPPTTAQLLQMMEAQVCGPVGAEYTDLLVGELHIDGSDPGEAPLRSSAQARAELPVVIVGCGESGLLAGIRLREASIPFIIVEKRDGVGGTWRANRYPGCRVDIPNHFYSYSFEASDHWSEYFAQQPELLVYFQSVLDHHGIEPHVRWNTEVTGARWQEATGRWEVTVRGAGSSEPEILQARALITAVGQLSRPSVPSIPGAESFAGPSFHTADWPDDVDLTGARVAVVGAGASGFQLVPTVADRVAALTVYQRTAQWMAPNPTYHDAVSPGARWAIRHVPFYARWYRLGLMWAIADTTAVASRIDPDWDGGNRSISAVNNLARQVLTDWLTEQVRDPDLLSKVIPDYPPFGKRTLQDNGSWLRALQRDNVELVRDRIERIEPGAVVTADGIRREADVLIWATGFRVSEILSPIRVEGRDGRTLEEVWDGRPAAHLGMTVPGFPNFFMIYGPGSNAVSGGSVIFTSECQVRYIVGCLDLLADAPGCAIEVRGEVHDDYQARTQAELDTLVWSHPAVRSYYKSADGRIYTVLPWRSIDYWHWTRQPDPSDFLLEPTRQAVPSVKSGGS</sequence>
<dbReference type="GO" id="GO:0004497">
    <property type="term" value="F:monooxygenase activity"/>
    <property type="evidence" value="ECO:0007669"/>
    <property type="project" value="UniProtKB-KW"/>
</dbReference>